<dbReference type="EMBL" id="CM051394">
    <property type="protein sequence ID" value="KAJ4727114.1"/>
    <property type="molecule type" value="Genomic_DNA"/>
</dbReference>
<name>A0ACC1YVC5_MELAZ</name>
<gene>
    <name evidence="1" type="ORF">OWV82_000269</name>
</gene>
<proteinExistence type="predicted"/>
<accession>A0ACC1YVC5</accession>
<protein>
    <submittedName>
        <fullName evidence="1">Cornichon family protein</fullName>
    </submittedName>
</protein>
<organism evidence="1 2">
    <name type="scientific">Melia azedarach</name>
    <name type="common">Chinaberry tree</name>
    <dbReference type="NCBI Taxonomy" id="155640"/>
    <lineage>
        <taxon>Eukaryota</taxon>
        <taxon>Viridiplantae</taxon>
        <taxon>Streptophyta</taxon>
        <taxon>Embryophyta</taxon>
        <taxon>Tracheophyta</taxon>
        <taxon>Spermatophyta</taxon>
        <taxon>Magnoliopsida</taxon>
        <taxon>eudicotyledons</taxon>
        <taxon>Gunneridae</taxon>
        <taxon>Pentapetalae</taxon>
        <taxon>rosids</taxon>
        <taxon>malvids</taxon>
        <taxon>Sapindales</taxon>
        <taxon>Meliaceae</taxon>
        <taxon>Melia</taxon>
    </lineage>
</organism>
<evidence type="ECO:0000313" key="1">
    <source>
        <dbReference type="EMBL" id="KAJ4727114.1"/>
    </source>
</evidence>
<keyword evidence="2" id="KW-1185">Reference proteome</keyword>
<reference evidence="1 2" key="1">
    <citation type="journal article" date="2023" name="Science">
        <title>Complex scaffold remodeling in plant triterpene biosynthesis.</title>
        <authorList>
            <person name="De La Pena R."/>
            <person name="Hodgson H."/>
            <person name="Liu J.C."/>
            <person name="Stephenson M.J."/>
            <person name="Martin A.C."/>
            <person name="Owen C."/>
            <person name="Harkess A."/>
            <person name="Leebens-Mack J."/>
            <person name="Jimenez L.E."/>
            <person name="Osbourn A."/>
            <person name="Sattely E.S."/>
        </authorList>
    </citation>
    <scope>NUCLEOTIDE SEQUENCE [LARGE SCALE GENOMIC DNA]</scope>
    <source>
        <strain evidence="2">cv. JPN11</strain>
        <tissue evidence="1">Leaf</tissue>
    </source>
</reference>
<sequence length="127" mass="15196">MSCLAATRMQHSSLQLMCLTDLEVDYINPYDSAARINMLVLPEFVTQGILCTIFLITGHWFLFLLCLPYLYYNVRLYRRRQHLVDVTEIYSQLSWEKKQRFYKLAYLIILLVLCIFWLLWTAGKNHH</sequence>
<evidence type="ECO:0000313" key="2">
    <source>
        <dbReference type="Proteomes" id="UP001164539"/>
    </source>
</evidence>
<dbReference type="Proteomes" id="UP001164539">
    <property type="component" value="Chromosome 1"/>
</dbReference>
<comment type="caution">
    <text evidence="1">The sequence shown here is derived from an EMBL/GenBank/DDBJ whole genome shotgun (WGS) entry which is preliminary data.</text>
</comment>